<dbReference type="Gene3D" id="3.40.50.150">
    <property type="entry name" value="Vaccinia Virus protein VP39"/>
    <property type="match status" value="1"/>
</dbReference>
<accession>A0ABR2XXQ0</accession>
<keyword evidence="3" id="KW-0949">S-adenosyl-L-methionine</keyword>
<comment type="caution">
    <text evidence="5">The sequence shown here is derived from an EMBL/GenBank/DDBJ whole genome shotgun (WGS) entry which is preliminary data.</text>
</comment>
<dbReference type="InterPro" id="IPR029063">
    <property type="entry name" value="SAM-dependent_MTases_sf"/>
</dbReference>
<gene>
    <name evidence="5" type="ORF">SCAR479_04823</name>
</gene>
<dbReference type="EMBL" id="JARVKM010000016">
    <property type="protein sequence ID" value="KAK9778421.1"/>
    <property type="molecule type" value="Genomic_DNA"/>
</dbReference>
<dbReference type="PANTHER" id="PTHR32266">
    <property type="entry name" value="NICOTIANAMINE SYNTHASE 3"/>
    <property type="match status" value="1"/>
</dbReference>
<reference evidence="5 6" key="1">
    <citation type="submission" date="2024-02" db="EMBL/GenBank/DDBJ databases">
        <title>First draft genome assembly of two strains of Seiridium cardinale.</title>
        <authorList>
            <person name="Emiliani G."/>
            <person name="Scali E."/>
        </authorList>
    </citation>
    <scope>NUCLEOTIDE SEQUENCE [LARGE SCALE GENOMIC DNA]</scope>
    <source>
        <strain evidence="5 6">BM-138-000479</strain>
    </source>
</reference>
<keyword evidence="6" id="KW-1185">Reference proteome</keyword>
<dbReference type="PANTHER" id="PTHR32266:SF12">
    <property type="entry name" value="NICOTIANAMINE SYNTHASE 3"/>
    <property type="match status" value="1"/>
</dbReference>
<comment type="similarity">
    <text evidence="1">Belongs to the nicotianamine synthase (NAS)-like family.</text>
</comment>
<evidence type="ECO:0000256" key="1">
    <source>
        <dbReference type="ARBA" id="ARBA00007009"/>
    </source>
</evidence>
<dbReference type="SUPFAM" id="SSF53335">
    <property type="entry name" value="S-adenosyl-L-methionine-dependent methyltransferases"/>
    <property type="match status" value="1"/>
</dbReference>
<protein>
    <submittedName>
        <fullName evidence="5">Nicotianamine synthase</fullName>
    </submittedName>
</protein>
<dbReference type="Proteomes" id="UP001465668">
    <property type="component" value="Unassembled WGS sequence"/>
</dbReference>
<evidence type="ECO:0000313" key="5">
    <source>
        <dbReference type="EMBL" id="KAK9778421.1"/>
    </source>
</evidence>
<proteinExistence type="inferred from homology"/>
<organism evidence="5 6">
    <name type="scientific">Seiridium cardinale</name>
    <dbReference type="NCBI Taxonomy" id="138064"/>
    <lineage>
        <taxon>Eukaryota</taxon>
        <taxon>Fungi</taxon>
        <taxon>Dikarya</taxon>
        <taxon>Ascomycota</taxon>
        <taxon>Pezizomycotina</taxon>
        <taxon>Sordariomycetes</taxon>
        <taxon>Xylariomycetidae</taxon>
        <taxon>Amphisphaeriales</taxon>
        <taxon>Sporocadaceae</taxon>
        <taxon>Seiridium</taxon>
    </lineage>
</organism>
<evidence type="ECO:0000256" key="3">
    <source>
        <dbReference type="ARBA" id="ARBA00022691"/>
    </source>
</evidence>
<feature type="region of interest" description="Disordered" evidence="4">
    <location>
        <begin position="184"/>
        <end position="204"/>
    </location>
</feature>
<dbReference type="Pfam" id="PF03059">
    <property type="entry name" value="NAS"/>
    <property type="match status" value="1"/>
</dbReference>
<dbReference type="PROSITE" id="PS51142">
    <property type="entry name" value="NAS"/>
    <property type="match status" value="1"/>
</dbReference>
<sequence>MSGILASLLSWFKGSQNDSSRDLVDQILKAHTTLVGLDDLQPGEITNETLGGLVGLCCGSHDSVTVKKVLNHRRIKAILPSLRRISSESECCLEAYWNSYIITRARDPKEALQLLKSFPYFQNYVELSRLELYALYAVEPSLPRRIAFVGSGPLPLTSMCLLRSLRDSSISEAAVETAAVVDGEANGHAKGDDESDDESDDEKRRPVVVNIDNNATALATSTVLCEQLGAWSEGMAFRCSDACSTMDLSGYDVVFLAALVGVSQREKEDIITDVARRMRPGALMVVRSALGLRTVLYPEVDLFSDRIREVLQVETVTHPHGKVVNSVIIARVKAASAPI</sequence>
<evidence type="ECO:0000256" key="2">
    <source>
        <dbReference type="ARBA" id="ARBA00022679"/>
    </source>
</evidence>
<evidence type="ECO:0000313" key="6">
    <source>
        <dbReference type="Proteomes" id="UP001465668"/>
    </source>
</evidence>
<evidence type="ECO:0000256" key="4">
    <source>
        <dbReference type="SAM" id="MobiDB-lite"/>
    </source>
</evidence>
<keyword evidence="2" id="KW-0808">Transferase</keyword>
<dbReference type="InterPro" id="IPR004298">
    <property type="entry name" value="Nicotian_synth"/>
</dbReference>
<name>A0ABR2XXQ0_9PEZI</name>